<dbReference type="SUPFAM" id="SSF52540">
    <property type="entry name" value="P-loop containing nucleoside triphosphate hydrolases"/>
    <property type="match status" value="1"/>
</dbReference>
<evidence type="ECO:0000256" key="2">
    <source>
        <dbReference type="ARBA" id="ARBA00023175"/>
    </source>
</evidence>
<reference evidence="5 6" key="1">
    <citation type="journal article" date="2022" name="Nat. Plants">
        <title>Genomes of leafy and leafless Platanthera orchids illuminate the evolution of mycoheterotrophy.</title>
        <authorList>
            <person name="Li M.H."/>
            <person name="Liu K.W."/>
            <person name="Li Z."/>
            <person name="Lu H.C."/>
            <person name="Ye Q.L."/>
            <person name="Zhang D."/>
            <person name="Wang J.Y."/>
            <person name="Li Y.F."/>
            <person name="Zhong Z.M."/>
            <person name="Liu X."/>
            <person name="Yu X."/>
            <person name="Liu D.K."/>
            <person name="Tu X.D."/>
            <person name="Liu B."/>
            <person name="Hao Y."/>
            <person name="Liao X.Y."/>
            <person name="Jiang Y.T."/>
            <person name="Sun W.H."/>
            <person name="Chen J."/>
            <person name="Chen Y.Q."/>
            <person name="Ai Y."/>
            <person name="Zhai J.W."/>
            <person name="Wu S.S."/>
            <person name="Zhou Z."/>
            <person name="Hsiao Y.Y."/>
            <person name="Wu W.L."/>
            <person name="Chen Y.Y."/>
            <person name="Lin Y.F."/>
            <person name="Hsu J.L."/>
            <person name="Li C.Y."/>
            <person name="Wang Z.W."/>
            <person name="Zhao X."/>
            <person name="Zhong W.Y."/>
            <person name="Ma X.K."/>
            <person name="Ma L."/>
            <person name="Huang J."/>
            <person name="Chen G.Z."/>
            <person name="Huang M.Z."/>
            <person name="Huang L."/>
            <person name="Peng D.H."/>
            <person name="Luo Y.B."/>
            <person name="Zou S.Q."/>
            <person name="Chen S.P."/>
            <person name="Lan S."/>
            <person name="Tsai W.C."/>
            <person name="Van de Peer Y."/>
            <person name="Liu Z.J."/>
        </authorList>
    </citation>
    <scope>NUCLEOTIDE SEQUENCE [LARGE SCALE GENOMIC DNA]</scope>
    <source>
        <strain evidence="5">Lor287</strain>
    </source>
</reference>
<dbReference type="AlphaFoldDB" id="A0AAP0B8X4"/>
<keyword evidence="2" id="KW-0505">Motor protein</keyword>
<dbReference type="InterPro" id="IPR027417">
    <property type="entry name" value="P-loop_NTPase"/>
</dbReference>
<feature type="domain" description="Kinesin motor" evidence="4">
    <location>
        <begin position="38"/>
        <end position="135"/>
    </location>
</feature>
<name>A0AAP0B8X4_9ASPA</name>
<evidence type="ECO:0000256" key="1">
    <source>
        <dbReference type="ARBA" id="ARBA00022701"/>
    </source>
</evidence>
<proteinExistence type="inferred from homology"/>
<dbReference type="InterPro" id="IPR001752">
    <property type="entry name" value="Kinesin_motor_dom"/>
</dbReference>
<dbReference type="Proteomes" id="UP001418222">
    <property type="component" value="Unassembled WGS sequence"/>
</dbReference>
<dbReference type="GO" id="GO:0003777">
    <property type="term" value="F:microtubule motor activity"/>
    <property type="evidence" value="ECO:0007669"/>
    <property type="project" value="InterPro"/>
</dbReference>
<protein>
    <submittedName>
        <fullName evidence="5">Kinesin-4</fullName>
    </submittedName>
</protein>
<dbReference type="Pfam" id="PF16796">
    <property type="entry name" value="Microtub_bd"/>
    <property type="match status" value="1"/>
</dbReference>
<dbReference type="PROSITE" id="PS50067">
    <property type="entry name" value="KINESIN_MOTOR_2"/>
    <property type="match status" value="1"/>
</dbReference>
<dbReference type="GO" id="GO:0007018">
    <property type="term" value="P:microtubule-based movement"/>
    <property type="evidence" value="ECO:0007669"/>
    <property type="project" value="InterPro"/>
</dbReference>
<comment type="similarity">
    <text evidence="3">Belongs to the TRAFAC class myosin-kinesin ATPase superfamily. Kinesin family.</text>
</comment>
<dbReference type="InterPro" id="IPR036961">
    <property type="entry name" value="Kinesin_motor_dom_sf"/>
</dbReference>
<keyword evidence="1" id="KW-0493">Microtubule</keyword>
<evidence type="ECO:0000259" key="4">
    <source>
        <dbReference type="PROSITE" id="PS50067"/>
    </source>
</evidence>
<dbReference type="PANTHER" id="PTHR47972">
    <property type="entry name" value="KINESIN-LIKE PROTEIN KLP-3"/>
    <property type="match status" value="1"/>
</dbReference>
<dbReference type="Gene3D" id="3.40.850.10">
    <property type="entry name" value="Kinesin motor domain"/>
    <property type="match status" value="1"/>
</dbReference>
<dbReference type="PANTHER" id="PTHR47972:SF14">
    <property type="entry name" value="KINESIN-LIKE PROTEIN KIN-14J"/>
    <property type="match status" value="1"/>
</dbReference>
<dbReference type="InterPro" id="IPR027640">
    <property type="entry name" value="Kinesin-like_fam"/>
</dbReference>
<dbReference type="EMBL" id="JBBWWQ010000014">
    <property type="protein sequence ID" value="KAK8931113.1"/>
    <property type="molecule type" value="Genomic_DNA"/>
</dbReference>
<sequence length="135" mass="15630">MNNMGIMLKDLIDVTENYHTVLAENRKLFNELQELKGNIRVYCRVRPFLLEENPKLTTVGHIDENVELVLVNPSRERKGAHRLFKFNQVFGPTASQIEVFLDIRQLIRSVIDGYNVCFFAYCQTGSGKTYTMVRS</sequence>
<gene>
    <name evidence="5" type="primary">ATK4</name>
    <name evidence="5" type="ORF">KSP39_PZI016495</name>
</gene>
<dbReference type="GO" id="GO:0008017">
    <property type="term" value="F:microtubule binding"/>
    <property type="evidence" value="ECO:0007669"/>
    <property type="project" value="InterPro"/>
</dbReference>
<keyword evidence="6" id="KW-1185">Reference proteome</keyword>
<dbReference type="InterPro" id="IPR031852">
    <property type="entry name" value="Vik1/Cik1_MT-bd"/>
</dbReference>
<comment type="caution">
    <text evidence="5">The sequence shown here is derived from an EMBL/GenBank/DDBJ whole genome shotgun (WGS) entry which is preliminary data.</text>
</comment>
<accession>A0AAP0B8X4</accession>
<evidence type="ECO:0000313" key="5">
    <source>
        <dbReference type="EMBL" id="KAK8931113.1"/>
    </source>
</evidence>
<dbReference type="GO" id="GO:0005524">
    <property type="term" value="F:ATP binding"/>
    <property type="evidence" value="ECO:0007669"/>
    <property type="project" value="InterPro"/>
</dbReference>
<dbReference type="GO" id="GO:0005874">
    <property type="term" value="C:microtubule"/>
    <property type="evidence" value="ECO:0007669"/>
    <property type="project" value="UniProtKB-KW"/>
</dbReference>
<evidence type="ECO:0000256" key="3">
    <source>
        <dbReference type="PROSITE-ProRule" id="PRU00283"/>
    </source>
</evidence>
<comment type="caution">
    <text evidence="3">Lacks conserved residue(s) required for the propagation of feature annotation.</text>
</comment>
<organism evidence="5 6">
    <name type="scientific">Platanthera zijinensis</name>
    <dbReference type="NCBI Taxonomy" id="2320716"/>
    <lineage>
        <taxon>Eukaryota</taxon>
        <taxon>Viridiplantae</taxon>
        <taxon>Streptophyta</taxon>
        <taxon>Embryophyta</taxon>
        <taxon>Tracheophyta</taxon>
        <taxon>Spermatophyta</taxon>
        <taxon>Magnoliopsida</taxon>
        <taxon>Liliopsida</taxon>
        <taxon>Asparagales</taxon>
        <taxon>Orchidaceae</taxon>
        <taxon>Orchidoideae</taxon>
        <taxon>Orchideae</taxon>
        <taxon>Orchidinae</taxon>
        <taxon>Platanthera</taxon>
    </lineage>
</organism>
<evidence type="ECO:0000313" key="6">
    <source>
        <dbReference type="Proteomes" id="UP001418222"/>
    </source>
</evidence>